<dbReference type="Gene3D" id="1.10.8.260">
    <property type="entry name" value="HI0933 insert domain-like"/>
    <property type="match status" value="1"/>
</dbReference>
<protein>
    <recommendedName>
        <fullName evidence="9">FAD dependent oxidoreductase domain-containing protein</fullName>
    </recommendedName>
</protein>
<reference evidence="7 8" key="1">
    <citation type="submission" date="2016-10" db="EMBL/GenBank/DDBJ databases">
        <authorList>
            <person name="Cai Z."/>
        </authorList>
    </citation>
    <scope>NUCLEOTIDE SEQUENCE [LARGE SCALE GENOMIC DNA]</scope>
</reference>
<feature type="compositionally biased region" description="Low complexity" evidence="4">
    <location>
        <begin position="103"/>
        <end position="127"/>
    </location>
</feature>
<feature type="compositionally biased region" description="Low complexity" evidence="4">
    <location>
        <begin position="54"/>
        <end position="84"/>
    </location>
</feature>
<feature type="compositionally biased region" description="Low complexity" evidence="4">
    <location>
        <begin position="136"/>
        <end position="161"/>
    </location>
</feature>
<dbReference type="Pfam" id="PF22780">
    <property type="entry name" value="HI0933_like_1st"/>
    <property type="match status" value="1"/>
</dbReference>
<dbReference type="InterPro" id="IPR004792">
    <property type="entry name" value="BaiN-like"/>
</dbReference>
<keyword evidence="2" id="KW-0285">Flavoprotein</keyword>
<dbReference type="InterPro" id="IPR023166">
    <property type="entry name" value="BaiN-like_dom_sf"/>
</dbReference>
<evidence type="ECO:0008006" key="9">
    <source>
        <dbReference type="Google" id="ProtNLM"/>
    </source>
</evidence>
<name>A0A383VAU2_TETOB</name>
<dbReference type="Proteomes" id="UP000256970">
    <property type="component" value="Unassembled WGS sequence"/>
</dbReference>
<keyword evidence="8" id="KW-1185">Reference proteome</keyword>
<gene>
    <name evidence="7" type="ORF">BQ4739_LOCUS1965</name>
</gene>
<accession>A0A383VAU2</accession>
<dbReference type="AlphaFoldDB" id="A0A383VAU2"/>
<dbReference type="Gene3D" id="3.50.50.60">
    <property type="entry name" value="FAD/NAD(P)-binding domain"/>
    <property type="match status" value="1"/>
</dbReference>
<dbReference type="Pfam" id="PF03486">
    <property type="entry name" value="HI0933_like"/>
    <property type="match status" value="1"/>
</dbReference>
<dbReference type="SUPFAM" id="SSF160996">
    <property type="entry name" value="HI0933 insert domain-like"/>
    <property type="match status" value="1"/>
</dbReference>
<dbReference type="STRING" id="3088.A0A383VAU2"/>
<dbReference type="EMBL" id="FNXT01000147">
    <property type="protein sequence ID" value="SZX61476.1"/>
    <property type="molecule type" value="Genomic_DNA"/>
</dbReference>
<dbReference type="Gene3D" id="2.40.30.10">
    <property type="entry name" value="Translation factors"/>
    <property type="match status" value="1"/>
</dbReference>
<dbReference type="InterPro" id="IPR036188">
    <property type="entry name" value="FAD/NAD-bd_sf"/>
</dbReference>
<keyword evidence="3" id="KW-0274">FAD</keyword>
<dbReference type="InterPro" id="IPR057661">
    <property type="entry name" value="RsdA/BaiN/AoA(So)_Rossmann"/>
</dbReference>
<feature type="region of interest" description="Disordered" evidence="4">
    <location>
        <begin position="309"/>
        <end position="331"/>
    </location>
</feature>
<dbReference type="PANTHER" id="PTHR42887:SF2">
    <property type="entry name" value="OS12G0638800 PROTEIN"/>
    <property type="match status" value="1"/>
</dbReference>
<dbReference type="InterPro" id="IPR055178">
    <property type="entry name" value="RsdA/BaiN/AoA(So)-like_dom"/>
</dbReference>
<feature type="compositionally biased region" description="Low complexity" evidence="4">
    <location>
        <begin position="322"/>
        <end position="331"/>
    </location>
</feature>
<evidence type="ECO:0000259" key="6">
    <source>
        <dbReference type="Pfam" id="PF22780"/>
    </source>
</evidence>
<feature type="region of interest" description="Disordered" evidence="4">
    <location>
        <begin position="1"/>
        <end position="21"/>
    </location>
</feature>
<dbReference type="PROSITE" id="PS51257">
    <property type="entry name" value="PROKAR_LIPOPROTEIN"/>
    <property type="match status" value="1"/>
</dbReference>
<sequence>MLLQSTRAALPAVAASRAWQTHPKVSCLQISLASCSGCSSNSKRLTLCLAGRPTSRGGSSSSTGNTRHNHSGSNRSSSSSSSTGPARQQDQRRGGPASRGKGQQQQQQTSQRAPSGSSSSSRGPSRHAGSDGRGSSSGYISHRASSSSSSKGFNSAPKSSPLPASAQVLVVGGGAAGLTAAYFAAQAGAKVTVLERTREAGKKILMSGGSRCNVLPLAADPNIDFFTASSRGALRAVLASWALQDCKDWLSSDVGLHLQLEQETNKWFPASNSSREVRDRLVEACQQLGVRFVYNASVEGLQPPQAAAAAGADALQETQDPSSSSSSSSSSSWTVLLASGAKVSAERIIFSTGGRSFPAVGTDGTGLNLLQEAGHNLVAQYAALTPLKGAHPGGQQLAGLTLPSVRLSVAAANKPSKVAAVAQRGGLLFTHKGYSGPAVLDLSHWLVRELDQQQQQAAMPRLLVDWTGEGAEVWQERLAAASGAATVENVLRKAGVKERLAAALAIEVGVQGRQMSQLKKGERRALLAALTAWQLPISSHEGYKKAEVTGGGLPLEQVDCRTMESRLLPGLHVCGEVLDVFGRIGGFNFLWAWVTGRLAGLGAAAQLGLPAAAAAAAPPPQSRARR</sequence>
<dbReference type="PANTHER" id="PTHR42887">
    <property type="entry name" value="OS12G0638800 PROTEIN"/>
    <property type="match status" value="1"/>
</dbReference>
<dbReference type="NCBIfam" id="TIGR00275">
    <property type="entry name" value="aminoacetone oxidase family FAD-binding enzyme"/>
    <property type="match status" value="1"/>
</dbReference>
<evidence type="ECO:0000256" key="4">
    <source>
        <dbReference type="SAM" id="MobiDB-lite"/>
    </source>
</evidence>
<evidence type="ECO:0000256" key="3">
    <source>
        <dbReference type="ARBA" id="ARBA00022827"/>
    </source>
</evidence>
<feature type="domain" description="RsdA/BaiN/AoA(So)-like Rossmann fold-like" evidence="5">
    <location>
        <begin position="167"/>
        <end position="600"/>
    </location>
</feature>
<comment type="cofactor">
    <cofactor evidence="1">
        <name>FAD</name>
        <dbReference type="ChEBI" id="CHEBI:57692"/>
    </cofactor>
</comment>
<evidence type="ECO:0000256" key="1">
    <source>
        <dbReference type="ARBA" id="ARBA00001974"/>
    </source>
</evidence>
<evidence type="ECO:0000259" key="5">
    <source>
        <dbReference type="Pfam" id="PF03486"/>
    </source>
</evidence>
<organism evidence="7 8">
    <name type="scientific">Tetradesmus obliquus</name>
    <name type="common">Green alga</name>
    <name type="synonym">Acutodesmus obliquus</name>
    <dbReference type="NCBI Taxonomy" id="3088"/>
    <lineage>
        <taxon>Eukaryota</taxon>
        <taxon>Viridiplantae</taxon>
        <taxon>Chlorophyta</taxon>
        <taxon>core chlorophytes</taxon>
        <taxon>Chlorophyceae</taxon>
        <taxon>CS clade</taxon>
        <taxon>Sphaeropleales</taxon>
        <taxon>Scenedesmaceae</taxon>
        <taxon>Tetradesmus</taxon>
    </lineage>
</organism>
<feature type="domain" description="RsdA/BaiN/AoA(So)-like insert" evidence="6">
    <location>
        <begin position="381"/>
        <end position="548"/>
    </location>
</feature>
<evidence type="ECO:0000313" key="7">
    <source>
        <dbReference type="EMBL" id="SZX61476.1"/>
    </source>
</evidence>
<proteinExistence type="predicted"/>
<evidence type="ECO:0000256" key="2">
    <source>
        <dbReference type="ARBA" id="ARBA00022630"/>
    </source>
</evidence>
<feature type="region of interest" description="Disordered" evidence="4">
    <location>
        <begin position="52"/>
        <end position="161"/>
    </location>
</feature>
<evidence type="ECO:0000313" key="8">
    <source>
        <dbReference type="Proteomes" id="UP000256970"/>
    </source>
</evidence>
<feature type="compositionally biased region" description="Low complexity" evidence="4">
    <location>
        <begin position="8"/>
        <end position="18"/>
    </location>
</feature>
<dbReference type="SUPFAM" id="SSF51905">
    <property type="entry name" value="FAD/NAD(P)-binding domain"/>
    <property type="match status" value="1"/>
</dbReference>